<evidence type="ECO:0000256" key="2">
    <source>
        <dbReference type="ARBA" id="ARBA00023054"/>
    </source>
</evidence>
<evidence type="ECO:0000259" key="4">
    <source>
        <dbReference type="Pfam" id="PF06244"/>
    </source>
</evidence>
<organism evidence="6 7">
    <name type="scientific">Terfezia boudieri ATCC MYA-4762</name>
    <dbReference type="NCBI Taxonomy" id="1051890"/>
    <lineage>
        <taxon>Eukaryota</taxon>
        <taxon>Fungi</taxon>
        <taxon>Dikarya</taxon>
        <taxon>Ascomycota</taxon>
        <taxon>Pezizomycotina</taxon>
        <taxon>Pezizomycetes</taxon>
        <taxon>Pezizales</taxon>
        <taxon>Pezizaceae</taxon>
        <taxon>Terfezia</taxon>
    </lineage>
</organism>
<gene>
    <name evidence="6" type="ORF">L211DRAFT_844183</name>
</gene>
<dbReference type="AlphaFoldDB" id="A0A3N4L4Y9"/>
<keyword evidence="7" id="KW-1185">Reference proteome</keyword>
<reference evidence="6 7" key="1">
    <citation type="journal article" date="2018" name="Nat. Ecol. Evol.">
        <title>Pezizomycetes genomes reveal the molecular basis of ectomycorrhizal truffle lifestyle.</title>
        <authorList>
            <person name="Murat C."/>
            <person name="Payen T."/>
            <person name="Noel B."/>
            <person name="Kuo A."/>
            <person name="Morin E."/>
            <person name="Chen J."/>
            <person name="Kohler A."/>
            <person name="Krizsan K."/>
            <person name="Balestrini R."/>
            <person name="Da Silva C."/>
            <person name="Montanini B."/>
            <person name="Hainaut M."/>
            <person name="Levati E."/>
            <person name="Barry K.W."/>
            <person name="Belfiori B."/>
            <person name="Cichocki N."/>
            <person name="Clum A."/>
            <person name="Dockter R.B."/>
            <person name="Fauchery L."/>
            <person name="Guy J."/>
            <person name="Iotti M."/>
            <person name="Le Tacon F."/>
            <person name="Lindquist E.A."/>
            <person name="Lipzen A."/>
            <person name="Malagnac F."/>
            <person name="Mello A."/>
            <person name="Molinier V."/>
            <person name="Miyauchi S."/>
            <person name="Poulain J."/>
            <person name="Riccioni C."/>
            <person name="Rubini A."/>
            <person name="Sitrit Y."/>
            <person name="Splivallo R."/>
            <person name="Traeger S."/>
            <person name="Wang M."/>
            <person name="Zifcakova L."/>
            <person name="Wipf D."/>
            <person name="Zambonelli A."/>
            <person name="Paolocci F."/>
            <person name="Nowrousian M."/>
            <person name="Ottonello S."/>
            <person name="Baldrian P."/>
            <person name="Spatafora J.W."/>
            <person name="Henrissat B."/>
            <person name="Nagy L.G."/>
            <person name="Aury J.M."/>
            <person name="Wincker P."/>
            <person name="Grigoriev I.V."/>
            <person name="Bonfante P."/>
            <person name="Martin F.M."/>
        </authorList>
    </citation>
    <scope>NUCLEOTIDE SEQUENCE [LARGE SCALE GENOMIC DNA]</scope>
    <source>
        <strain evidence="6 7">ATCC MYA-4762</strain>
    </source>
</reference>
<name>A0A3N4L4Y9_9PEZI</name>
<dbReference type="PANTHER" id="PTHR21680">
    <property type="entry name" value="COILED-COIL DOMAIN-CONTAINING PROTEIN 124"/>
    <property type="match status" value="1"/>
</dbReference>
<protein>
    <submittedName>
        <fullName evidence="6">DUF1014-domain-containing protein</fullName>
    </submittedName>
</protein>
<dbReference type="STRING" id="1051890.A0A3N4L4Y9"/>
<evidence type="ECO:0000259" key="5">
    <source>
        <dbReference type="Pfam" id="PF22048"/>
    </source>
</evidence>
<dbReference type="Pfam" id="PF06244">
    <property type="entry name" value="Ccdc124"/>
    <property type="match status" value="1"/>
</dbReference>
<dbReference type="InParanoid" id="A0A3N4L4Y9"/>
<feature type="domain" description="LSO1/LSO2" evidence="5">
    <location>
        <begin position="10"/>
        <end position="76"/>
    </location>
</feature>
<keyword evidence="2" id="KW-0175">Coiled coil</keyword>
<dbReference type="InterPro" id="IPR010422">
    <property type="entry name" value="Ccdc124/Oxs1"/>
</dbReference>
<dbReference type="GO" id="GO:0005634">
    <property type="term" value="C:nucleus"/>
    <property type="evidence" value="ECO:0007669"/>
    <property type="project" value="TreeGrafter"/>
</dbReference>
<dbReference type="GO" id="GO:0006366">
    <property type="term" value="P:transcription by RNA polymerase II"/>
    <property type="evidence" value="ECO:0007669"/>
    <property type="project" value="TreeGrafter"/>
</dbReference>
<dbReference type="GO" id="GO:0003713">
    <property type="term" value="F:transcription coactivator activity"/>
    <property type="evidence" value="ECO:0007669"/>
    <property type="project" value="TreeGrafter"/>
</dbReference>
<evidence type="ECO:0000256" key="1">
    <source>
        <dbReference type="ARBA" id="ARBA00008296"/>
    </source>
</evidence>
<feature type="compositionally biased region" description="Low complexity" evidence="3">
    <location>
        <begin position="12"/>
        <end position="30"/>
    </location>
</feature>
<comment type="similarity">
    <text evidence="1">Belongs to the CCDC124 family.</text>
</comment>
<dbReference type="PANTHER" id="PTHR21680:SF0">
    <property type="entry name" value="COILED-COIL DOMAIN-CONTAINING PROTEIN 124"/>
    <property type="match status" value="1"/>
</dbReference>
<dbReference type="Proteomes" id="UP000267821">
    <property type="component" value="Unassembled WGS sequence"/>
</dbReference>
<feature type="compositionally biased region" description="Basic and acidic residues" evidence="3">
    <location>
        <begin position="1"/>
        <end position="11"/>
    </location>
</feature>
<evidence type="ECO:0000313" key="7">
    <source>
        <dbReference type="Proteomes" id="UP000267821"/>
    </source>
</evidence>
<dbReference type="OrthoDB" id="76412at2759"/>
<proteinExistence type="inferred from homology"/>
<dbReference type="EMBL" id="ML121793">
    <property type="protein sequence ID" value="RPB17974.1"/>
    <property type="molecule type" value="Genomic_DNA"/>
</dbReference>
<sequence length="234" mass="25383">MPKKPAAENSKKAAGNAKKAASAAAKQAEQASKRAVTEDQEWAKGAKSSAKKEAETEKKAETARKKAEKEALLKAEMETLKSAKPSATKDKSTKKAPAPFPSKRIDAALSGVGGEDSEVLPTLGASGIDDALDALALTSGTGGKEIDRHPEKRVKAAYAAFEERRLQELRVEHPGLRLGQMKEMIRKEFEKSPENPRNQGDRYVTYNATKEEIAAKKQAERVELENRLTANARS</sequence>
<evidence type="ECO:0000256" key="3">
    <source>
        <dbReference type="SAM" id="MobiDB-lite"/>
    </source>
</evidence>
<feature type="region of interest" description="Disordered" evidence="3">
    <location>
        <begin position="1"/>
        <end position="116"/>
    </location>
</feature>
<feature type="compositionally biased region" description="Basic and acidic residues" evidence="3">
    <location>
        <begin position="31"/>
        <end position="93"/>
    </location>
</feature>
<dbReference type="InterPro" id="IPR054414">
    <property type="entry name" value="Ccdc124/Oxs1_C"/>
</dbReference>
<accession>A0A3N4L4Y9</accession>
<dbReference type="Pfam" id="PF22048">
    <property type="entry name" value="LSO1_2-like"/>
    <property type="match status" value="1"/>
</dbReference>
<feature type="domain" description="Coiled-coil" evidence="4">
    <location>
        <begin position="123"/>
        <end position="199"/>
    </location>
</feature>
<dbReference type="InterPro" id="IPR054413">
    <property type="entry name" value="LSO1/2"/>
</dbReference>
<evidence type="ECO:0000313" key="6">
    <source>
        <dbReference type="EMBL" id="RPB17974.1"/>
    </source>
</evidence>